<keyword evidence="1" id="KW-0175">Coiled coil</keyword>
<feature type="coiled-coil region" evidence="1">
    <location>
        <begin position="178"/>
        <end position="205"/>
    </location>
</feature>
<feature type="transmembrane region" description="Helical" evidence="2">
    <location>
        <begin position="305"/>
        <end position="323"/>
    </location>
</feature>
<proteinExistence type="predicted"/>
<feature type="coiled-coil region" evidence="1">
    <location>
        <begin position="96"/>
        <end position="151"/>
    </location>
</feature>
<protein>
    <submittedName>
        <fullName evidence="3">Uncharacterized protein</fullName>
    </submittedName>
</protein>
<dbReference type="OrthoDB" id="2440300at2759"/>
<keyword evidence="2" id="KW-0812">Transmembrane</keyword>
<evidence type="ECO:0000256" key="2">
    <source>
        <dbReference type="SAM" id="Phobius"/>
    </source>
</evidence>
<keyword evidence="2" id="KW-1133">Transmembrane helix</keyword>
<organism evidence="3 4">
    <name type="scientific">Glomus cerebriforme</name>
    <dbReference type="NCBI Taxonomy" id="658196"/>
    <lineage>
        <taxon>Eukaryota</taxon>
        <taxon>Fungi</taxon>
        <taxon>Fungi incertae sedis</taxon>
        <taxon>Mucoromycota</taxon>
        <taxon>Glomeromycotina</taxon>
        <taxon>Glomeromycetes</taxon>
        <taxon>Glomerales</taxon>
        <taxon>Glomeraceae</taxon>
        <taxon>Glomus</taxon>
    </lineage>
</organism>
<gene>
    <name evidence="3" type="ORF">C1645_744610</name>
</gene>
<sequence length="326" mass="36602">MSNVRTLKDINKRGHRLGSAYEQELEKKLRTAIDFNSEIIDFNEKLQAENSEYSELEKESQRTYADIGNKISQLNASSVKVRSQLISERTSHAEQKAEYSAEIKSLKSSIKTLKREATLAQKASSADKIKILSLEVKIRELEGKLEDIDLERTYHGLDVIGGMIEDPAQINLSDPKEIDSLRLELERANEDLNSKKYEIECMEKGIKVTHEITRREVDALYSARSKLMEKNAHLQELLSKKEPRGASHNEVDTPPPPMNDSLQLGPEGIPSTLNPPSQIISVGGAEAVPLLATAPIITNFSMSPMLIYSILTLVLITIICFMARKW</sequence>
<dbReference type="EMBL" id="QKYT01000814">
    <property type="protein sequence ID" value="RIA81315.1"/>
    <property type="molecule type" value="Genomic_DNA"/>
</dbReference>
<dbReference type="Proteomes" id="UP000265703">
    <property type="component" value="Unassembled WGS sequence"/>
</dbReference>
<accession>A0A397SAJ1</accession>
<evidence type="ECO:0000313" key="4">
    <source>
        <dbReference type="Proteomes" id="UP000265703"/>
    </source>
</evidence>
<keyword evidence="2" id="KW-0472">Membrane</keyword>
<keyword evidence="4" id="KW-1185">Reference proteome</keyword>
<reference evidence="3 4" key="1">
    <citation type="submission" date="2018-06" db="EMBL/GenBank/DDBJ databases">
        <title>Comparative genomics reveals the genomic features of Rhizophagus irregularis, R. cerebriforme, R. diaphanum and Gigaspora rosea, and their symbiotic lifestyle signature.</title>
        <authorList>
            <person name="Morin E."/>
            <person name="San Clemente H."/>
            <person name="Chen E.C.H."/>
            <person name="De La Providencia I."/>
            <person name="Hainaut M."/>
            <person name="Kuo A."/>
            <person name="Kohler A."/>
            <person name="Murat C."/>
            <person name="Tang N."/>
            <person name="Roy S."/>
            <person name="Loubradou J."/>
            <person name="Henrissat B."/>
            <person name="Grigoriev I.V."/>
            <person name="Corradi N."/>
            <person name="Roux C."/>
            <person name="Martin F.M."/>
        </authorList>
    </citation>
    <scope>NUCLEOTIDE SEQUENCE [LARGE SCALE GENOMIC DNA]</scope>
    <source>
        <strain evidence="3 4">DAOM 227022</strain>
    </source>
</reference>
<evidence type="ECO:0000313" key="3">
    <source>
        <dbReference type="EMBL" id="RIA81315.1"/>
    </source>
</evidence>
<dbReference type="AlphaFoldDB" id="A0A397SAJ1"/>
<name>A0A397SAJ1_9GLOM</name>
<feature type="coiled-coil region" evidence="1">
    <location>
        <begin position="39"/>
        <end position="66"/>
    </location>
</feature>
<comment type="caution">
    <text evidence="3">The sequence shown here is derived from an EMBL/GenBank/DDBJ whole genome shotgun (WGS) entry which is preliminary data.</text>
</comment>
<evidence type="ECO:0000256" key="1">
    <source>
        <dbReference type="SAM" id="Coils"/>
    </source>
</evidence>